<evidence type="ECO:0000313" key="1">
    <source>
        <dbReference type="EMBL" id="ATS92535.1"/>
    </source>
</evidence>
<proteinExistence type="predicted"/>
<dbReference type="Proteomes" id="UP000240794">
    <property type="component" value="Segment"/>
</dbReference>
<organism evidence="1 2">
    <name type="scientific">Escherichia phage St11Ph5</name>
    <dbReference type="NCBI Taxonomy" id="2047765"/>
    <lineage>
        <taxon>Viruses</taxon>
        <taxon>Duplodnaviria</taxon>
        <taxon>Heunggongvirae</taxon>
        <taxon>Uroviricota</taxon>
        <taxon>Caudoviricetes</taxon>
        <taxon>Schitoviridae</taxon>
        <taxon>Enquatrovirinae</taxon>
        <taxon>Gamaleyavirus</taxon>
        <taxon>Gamaleyavirus St11ph5</taxon>
    </lineage>
</organism>
<reference evidence="1 2" key="1">
    <citation type="submission" date="2017-10" db="EMBL/GenBank/DDBJ databases">
        <title>St11Ph5, a novel member of G7CVirus Podoviridae family.</title>
        <authorList>
            <person name="Kulikov E.E."/>
            <person name="Golomidova A.K."/>
            <person name="Letarov A.V."/>
            <person name="Babenko V.V."/>
            <person name="Kostryukova E.S."/>
        </authorList>
    </citation>
    <scope>NUCLEOTIDE SEQUENCE [LARGE SCALE GENOMIC DNA]</scope>
</reference>
<sequence>MKMLISKGWPYLLVVVLGATIYFWGNSNGQSTVQKKWDAQKVEDQKATQKLQDKYNALQRNHSYEVGLLTSRLQTAESNYASELARVSSDYDSRMQQSERRASVYKRQAESGTFECRSLASHAARLDNSLEEGRRLVEELRATVRLRDSQLIELGKQIQADRKLFEQE</sequence>
<name>A0A2D2W316_9CAUD</name>
<dbReference type="EMBL" id="MG208881">
    <property type="protein sequence ID" value="ATS92535.1"/>
    <property type="molecule type" value="Genomic_DNA"/>
</dbReference>
<protein>
    <submittedName>
        <fullName evidence="1">Putative Rz/RzI spanin protein</fullName>
    </submittedName>
</protein>
<keyword evidence="2" id="KW-1185">Reference proteome</keyword>
<evidence type="ECO:0000313" key="2">
    <source>
        <dbReference type="Proteomes" id="UP000240794"/>
    </source>
</evidence>
<gene>
    <name evidence="1" type="ORF">St11Ph5_00074</name>
</gene>
<accession>A0A2D2W316</accession>